<organism evidence="5">
    <name type="scientific">uncultured bacterium</name>
    <name type="common">gcode 4</name>
    <dbReference type="NCBI Taxonomy" id="1234023"/>
    <lineage>
        <taxon>Bacteria</taxon>
        <taxon>environmental samples</taxon>
    </lineage>
</organism>
<dbReference type="InterPro" id="IPR005170">
    <property type="entry name" value="Transptr-assoc_dom"/>
</dbReference>
<dbReference type="SUPFAM" id="SSF56176">
    <property type="entry name" value="FAD-binding/transporter-associated domain-like"/>
    <property type="match status" value="1"/>
</dbReference>
<sequence>KPIVSPPITEEEIRILIREGTDMGIFNKTEKKLVERALHLDDLMVRNLMTPRGKIQFFDINKFSTNPSKYLSDCKHSRILFVQGELDKIRGVIHIKDLFQHYLAHDKIEIKNILTKPLLIPENTRALKVLEMFRHSPIHIAMVLDEFGNVQGLVTLNDILEALVGEIKTQNTHDDNQIVKRPDGSILVDGMLSVEELNKLLQVECLPKQEQGAFQTLGGFVISYFDRIPKAGDKFIWNNFQFEVVDMDGNRVDKVLLTTTGNLKKVDHPLISWS</sequence>
<dbReference type="GO" id="GO:0005886">
    <property type="term" value="C:plasma membrane"/>
    <property type="evidence" value="ECO:0007669"/>
    <property type="project" value="TreeGrafter"/>
</dbReference>
<dbReference type="EMBL" id="AMFJ01028753">
    <property type="protein sequence ID" value="EKD44742.1"/>
    <property type="molecule type" value="Genomic_DNA"/>
</dbReference>
<dbReference type="InterPro" id="IPR016169">
    <property type="entry name" value="FAD-bd_PCMH_sub2"/>
</dbReference>
<protein>
    <recommendedName>
        <fullName evidence="4">CBS domain-containing protein</fullName>
    </recommendedName>
</protein>
<dbReference type="InterPro" id="IPR000644">
    <property type="entry name" value="CBS_dom"/>
</dbReference>
<keyword evidence="2 3" id="KW-0129">CBS domain</keyword>
<comment type="caution">
    <text evidence="5">The sequence shown here is derived from an EMBL/GenBank/DDBJ whole genome shotgun (WGS) entry which is preliminary data.</text>
</comment>
<reference evidence="5" key="1">
    <citation type="journal article" date="2012" name="Science">
        <title>Fermentation, hydrogen, and sulfur metabolism in multiple uncultivated bacterial phyla.</title>
        <authorList>
            <person name="Wrighton K.C."/>
            <person name="Thomas B.C."/>
            <person name="Sharon I."/>
            <person name="Miller C.S."/>
            <person name="Castelle C.J."/>
            <person name="VerBerkmoes N.C."/>
            <person name="Wilkins M.J."/>
            <person name="Hettich R.L."/>
            <person name="Lipton M.S."/>
            <person name="Williams K.H."/>
            <person name="Long P.E."/>
            <person name="Banfield J.F."/>
        </authorList>
    </citation>
    <scope>NUCLEOTIDE SEQUENCE [LARGE SCALE GENOMIC DNA]</scope>
</reference>
<dbReference type="InterPro" id="IPR036318">
    <property type="entry name" value="FAD-bd_PCMH-like_sf"/>
</dbReference>
<evidence type="ECO:0000256" key="2">
    <source>
        <dbReference type="ARBA" id="ARBA00023122"/>
    </source>
</evidence>
<proteinExistence type="predicted"/>
<dbReference type="SMART" id="SM01091">
    <property type="entry name" value="CorC_HlyC"/>
    <property type="match status" value="1"/>
</dbReference>
<dbReference type="CDD" id="cd04590">
    <property type="entry name" value="CBS_pair_CorC_HlyC_assoc"/>
    <property type="match status" value="1"/>
</dbReference>
<dbReference type="PANTHER" id="PTHR22777">
    <property type="entry name" value="HEMOLYSIN-RELATED"/>
    <property type="match status" value="1"/>
</dbReference>
<dbReference type="Pfam" id="PF03471">
    <property type="entry name" value="CorC_HlyC"/>
    <property type="match status" value="1"/>
</dbReference>
<dbReference type="Pfam" id="PF00571">
    <property type="entry name" value="CBS"/>
    <property type="match status" value="1"/>
</dbReference>
<dbReference type="PANTHER" id="PTHR22777:SF17">
    <property type="entry name" value="UPF0053 PROTEIN SLL0260"/>
    <property type="match status" value="1"/>
</dbReference>
<dbReference type="SUPFAM" id="SSF54631">
    <property type="entry name" value="CBS-domain pair"/>
    <property type="match status" value="1"/>
</dbReference>
<dbReference type="GO" id="GO:0050660">
    <property type="term" value="F:flavin adenine dinucleotide binding"/>
    <property type="evidence" value="ECO:0007669"/>
    <property type="project" value="InterPro"/>
</dbReference>
<feature type="domain" description="CBS" evidence="4">
    <location>
        <begin position="113"/>
        <end position="169"/>
    </location>
</feature>
<evidence type="ECO:0000256" key="1">
    <source>
        <dbReference type="ARBA" id="ARBA00022737"/>
    </source>
</evidence>
<name>K1Z5H2_9BACT</name>
<dbReference type="Gene3D" id="3.30.465.10">
    <property type="match status" value="1"/>
</dbReference>
<evidence type="ECO:0000259" key="4">
    <source>
        <dbReference type="PROSITE" id="PS51371"/>
    </source>
</evidence>
<keyword evidence="1" id="KW-0677">Repeat</keyword>
<dbReference type="InterPro" id="IPR044751">
    <property type="entry name" value="Ion_transp-like_CBS"/>
</dbReference>
<evidence type="ECO:0000256" key="3">
    <source>
        <dbReference type="PROSITE-ProRule" id="PRU00703"/>
    </source>
</evidence>
<accession>K1Z5H2</accession>
<dbReference type="AlphaFoldDB" id="K1Z5H2"/>
<feature type="non-terminal residue" evidence="5">
    <location>
        <position position="1"/>
    </location>
</feature>
<gene>
    <name evidence="5" type="ORF">ACD_71C00022G0001</name>
</gene>
<evidence type="ECO:0000313" key="5">
    <source>
        <dbReference type="EMBL" id="EKD44742.1"/>
    </source>
</evidence>
<dbReference type="Gene3D" id="3.10.580.10">
    <property type="entry name" value="CBS-domain"/>
    <property type="match status" value="1"/>
</dbReference>
<dbReference type="PROSITE" id="PS51371">
    <property type="entry name" value="CBS"/>
    <property type="match status" value="1"/>
</dbReference>
<dbReference type="FunFam" id="3.30.465.10:FF:000023">
    <property type="entry name" value="Magnesium and cobalt transporter"/>
    <property type="match status" value="1"/>
</dbReference>
<dbReference type="InterPro" id="IPR046342">
    <property type="entry name" value="CBS_dom_sf"/>
</dbReference>